<dbReference type="Pfam" id="PF00857">
    <property type="entry name" value="Isochorismatase"/>
    <property type="match status" value="1"/>
</dbReference>
<keyword evidence="3" id="KW-0456">Lyase</keyword>
<keyword evidence="1" id="KW-0378">Hydrolase</keyword>
<dbReference type="PANTHER" id="PTHR43540">
    <property type="entry name" value="PEROXYUREIDOACRYLATE/UREIDOACRYLATE AMIDOHYDROLASE-RELATED"/>
    <property type="match status" value="1"/>
</dbReference>
<name>A0A2T0LTH0_9PSEU</name>
<keyword evidence="4" id="KW-1185">Reference proteome</keyword>
<proteinExistence type="predicted"/>
<protein>
    <submittedName>
        <fullName evidence="3">Bifunctional isochorismate lyase/aryl carrier protein</fullName>
    </submittedName>
</protein>
<dbReference type="EMBL" id="PVNH01000006">
    <property type="protein sequence ID" value="PRX46976.1"/>
    <property type="molecule type" value="Genomic_DNA"/>
</dbReference>
<dbReference type="GO" id="GO:0016829">
    <property type="term" value="F:lyase activity"/>
    <property type="evidence" value="ECO:0007669"/>
    <property type="project" value="UniProtKB-KW"/>
</dbReference>
<dbReference type="SUPFAM" id="SSF52499">
    <property type="entry name" value="Isochorismatase-like hydrolases"/>
    <property type="match status" value="1"/>
</dbReference>
<dbReference type="InterPro" id="IPR036380">
    <property type="entry name" value="Isochorismatase-like_sf"/>
</dbReference>
<dbReference type="OrthoDB" id="5794853at2"/>
<dbReference type="GO" id="GO:0008908">
    <property type="term" value="F:isochorismatase activity"/>
    <property type="evidence" value="ECO:0007669"/>
    <property type="project" value="InterPro"/>
</dbReference>
<dbReference type="PIRSF" id="PIRSF001111">
    <property type="entry name" value="Isochorismatase"/>
    <property type="match status" value="1"/>
</dbReference>
<dbReference type="RefSeq" id="WP_106179529.1">
    <property type="nucleotide sequence ID" value="NZ_PVNH01000006.1"/>
</dbReference>
<dbReference type="AlphaFoldDB" id="A0A2T0LTH0"/>
<sequence length="217" mass="24075">MSIPTITPYPMPDPARRWDGSLRWRPDPARAALLIHDMQNYFLEFFPRGRSPRTELVKNTARIAEVARVRGVPVLYTAQPGNMTREQRGLLRDVWGDGMGDDEHARSIVDELSPEPGDVVLTKWRYSAFARSDLDTRLEYLGRDQLIVCGVYAHVGCLMTACDAFTRDIETFLVLDAVADFSADYHQLAVSYAGTRCAATPTTDEVVSALGDGPAPG</sequence>
<evidence type="ECO:0000259" key="2">
    <source>
        <dbReference type="Pfam" id="PF00857"/>
    </source>
</evidence>
<dbReference type="Gene3D" id="3.40.50.850">
    <property type="entry name" value="Isochorismatase-like"/>
    <property type="match status" value="1"/>
</dbReference>
<accession>A0A2T0LTH0</accession>
<dbReference type="InterPro" id="IPR000868">
    <property type="entry name" value="Isochorismatase-like_dom"/>
</dbReference>
<evidence type="ECO:0000256" key="1">
    <source>
        <dbReference type="ARBA" id="ARBA00022801"/>
    </source>
</evidence>
<comment type="caution">
    <text evidence="3">The sequence shown here is derived from an EMBL/GenBank/DDBJ whole genome shotgun (WGS) entry which is preliminary data.</text>
</comment>
<gene>
    <name evidence="3" type="ORF">B0I33_10673</name>
</gene>
<dbReference type="InterPro" id="IPR016291">
    <property type="entry name" value="Isochorismatase"/>
</dbReference>
<feature type="domain" description="Isochorismatase-like" evidence="2">
    <location>
        <begin position="31"/>
        <end position="204"/>
    </location>
</feature>
<evidence type="ECO:0000313" key="4">
    <source>
        <dbReference type="Proteomes" id="UP000238362"/>
    </source>
</evidence>
<evidence type="ECO:0000313" key="3">
    <source>
        <dbReference type="EMBL" id="PRX46976.1"/>
    </source>
</evidence>
<dbReference type="InterPro" id="IPR050272">
    <property type="entry name" value="Isochorismatase-like_hydrls"/>
</dbReference>
<dbReference type="Proteomes" id="UP000238362">
    <property type="component" value="Unassembled WGS sequence"/>
</dbReference>
<organism evidence="3 4">
    <name type="scientific">Prauserella shujinwangii</name>
    <dbReference type="NCBI Taxonomy" id="1453103"/>
    <lineage>
        <taxon>Bacteria</taxon>
        <taxon>Bacillati</taxon>
        <taxon>Actinomycetota</taxon>
        <taxon>Actinomycetes</taxon>
        <taxon>Pseudonocardiales</taxon>
        <taxon>Pseudonocardiaceae</taxon>
        <taxon>Prauserella</taxon>
    </lineage>
</organism>
<reference evidence="3 4" key="1">
    <citation type="submission" date="2018-03" db="EMBL/GenBank/DDBJ databases">
        <title>Genomic Encyclopedia of Type Strains, Phase III (KMG-III): the genomes of soil and plant-associated and newly described type strains.</title>
        <authorList>
            <person name="Whitman W."/>
        </authorList>
    </citation>
    <scope>NUCLEOTIDE SEQUENCE [LARGE SCALE GENOMIC DNA]</scope>
    <source>
        <strain evidence="3 4">CGMCC 4.7125</strain>
    </source>
</reference>
<dbReference type="PANTHER" id="PTHR43540:SF3">
    <property type="entry name" value="ENTEROBACTIN SYNTHASE COMPONENT B"/>
    <property type="match status" value="1"/>
</dbReference>
<dbReference type="PRINTS" id="PR01398">
    <property type="entry name" value="ISCHRISMTASE"/>
</dbReference>